<evidence type="ECO:0000256" key="10">
    <source>
        <dbReference type="SAM" id="Phobius"/>
    </source>
</evidence>
<dbReference type="Gene3D" id="3.40.50.300">
    <property type="entry name" value="P-loop containing nucleotide triphosphate hydrolases"/>
    <property type="match status" value="1"/>
</dbReference>
<dbReference type="InterPro" id="IPR003439">
    <property type="entry name" value="ABC_transporter-like_ATP-bd"/>
</dbReference>
<gene>
    <name evidence="14" type="primary">cydC</name>
    <name evidence="14" type="ORF">HHM13_04295</name>
    <name evidence="13" type="ORF">HHM24_05050</name>
</gene>
<dbReference type="InterPro" id="IPR014223">
    <property type="entry name" value="ABC_CydC/D"/>
</dbReference>
<dbReference type="PROSITE" id="PS50929">
    <property type="entry name" value="ABC_TM1F"/>
    <property type="match status" value="1"/>
</dbReference>
<dbReference type="EMBL" id="JABBMI010000057">
    <property type="protein sequence ID" value="NMK54121.1"/>
    <property type="molecule type" value="Genomic_DNA"/>
</dbReference>
<dbReference type="GO" id="GO:0045454">
    <property type="term" value="P:cell redox homeostasis"/>
    <property type="evidence" value="ECO:0007669"/>
    <property type="project" value="InterPro"/>
</dbReference>
<dbReference type="SUPFAM" id="SSF52540">
    <property type="entry name" value="P-loop containing nucleoside triphosphate hydrolases"/>
    <property type="match status" value="1"/>
</dbReference>
<dbReference type="InterPro" id="IPR017871">
    <property type="entry name" value="ABC_transporter-like_CS"/>
</dbReference>
<evidence type="ECO:0000313" key="13">
    <source>
        <dbReference type="EMBL" id="NMK54121.1"/>
    </source>
</evidence>
<feature type="domain" description="ABC transmembrane type-1" evidence="12">
    <location>
        <begin position="14"/>
        <end position="283"/>
    </location>
</feature>
<dbReference type="Pfam" id="PF00664">
    <property type="entry name" value="ABC_membrane"/>
    <property type="match status" value="1"/>
</dbReference>
<dbReference type="EMBL" id="JABBLX010000008">
    <property type="protein sequence ID" value="NMK97322.1"/>
    <property type="molecule type" value="Genomic_DNA"/>
</dbReference>
<dbReference type="SMART" id="SM00382">
    <property type="entry name" value="AAA"/>
    <property type="match status" value="1"/>
</dbReference>
<dbReference type="InterPro" id="IPR015856">
    <property type="entry name" value="ABC_transpr_CbiO/EcfA_su"/>
</dbReference>
<organism evidence="14 16">
    <name type="scientific">Staphylococcus capitis</name>
    <dbReference type="NCBI Taxonomy" id="29388"/>
    <lineage>
        <taxon>Bacteria</taxon>
        <taxon>Bacillati</taxon>
        <taxon>Bacillota</taxon>
        <taxon>Bacilli</taxon>
        <taxon>Bacillales</taxon>
        <taxon>Staphylococcaceae</taxon>
        <taxon>Staphylococcus</taxon>
    </lineage>
</organism>
<evidence type="ECO:0000259" key="12">
    <source>
        <dbReference type="PROSITE" id="PS50929"/>
    </source>
</evidence>
<dbReference type="InterPro" id="IPR011527">
    <property type="entry name" value="ABC1_TM_dom"/>
</dbReference>
<evidence type="ECO:0000256" key="8">
    <source>
        <dbReference type="ARBA" id="ARBA00023136"/>
    </source>
</evidence>
<dbReference type="GO" id="GO:0016887">
    <property type="term" value="F:ATP hydrolysis activity"/>
    <property type="evidence" value="ECO:0007669"/>
    <property type="project" value="InterPro"/>
</dbReference>
<keyword evidence="6" id="KW-0067">ATP-binding</keyword>
<evidence type="ECO:0000256" key="9">
    <source>
        <dbReference type="ARBA" id="ARBA00025074"/>
    </source>
</evidence>
<evidence type="ECO:0000256" key="4">
    <source>
        <dbReference type="ARBA" id="ARBA00022692"/>
    </source>
</evidence>
<dbReference type="GO" id="GO:0005886">
    <property type="term" value="C:plasma membrane"/>
    <property type="evidence" value="ECO:0007669"/>
    <property type="project" value="UniProtKB-SubCell"/>
</dbReference>
<feature type="domain" description="ABC transporter" evidence="11">
    <location>
        <begin position="330"/>
        <end position="555"/>
    </location>
</feature>
<accession>A0A7X9ZGQ7</accession>
<evidence type="ECO:0000256" key="7">
    <source>
        <dbReference type="ARBA" id="ARBA00022989"/>
    </source>
</evidence>
<dbReference type="PROSITE" id="PS00211">
    <property type="entry name" value="ABC_TRANSPORTER_1"/>
    <property type="match status" value="1"/>
</dbReference>
<evidence type="ECO:0000256" key="2">
    <source>
        <dbReference type="ARBA" id="ARBA00004651"/>
    </source>
</evidence>
<dbReference type="SUPFAM" id="SSF90123">
    <property type="entry name" value="ABC transporter transmembrane region"/>
    <property type="match status" value="1"/>
</dbReference>
<dbReference type="GO" id="GO:0034040">
    <property type="term" value="F:ATPase-coupled lipid transmembrane transporter activity"/>
    <property type="evidence" value="ECO:0007669"/>
    <property type="project" value="TreeGrafter"/>
</dbReference>
<dbReference type="GO" id="GO:0140359">
    <property type="term" value="F:ABC-type transporter activity"/>
    <property type="evidence" value="ECO:0007669"/>
    <property type="project" value="InterPro"/>
</dbReference>
<reference evidence="15 16" key="1">
    <citation type="submission" date="2020-04" db="EMBL/GenBank/DDBJ databases">
        <title>The Epidemiology and Molecular Characteristics of Linezolid-Resistant Staphylococcus capitis in Huashan Hospital, Shanghai.</title>
        <authorList>
            <person name="Ding L."/>
            <person name="Li P."/>
            <person name="Yang Y."/>
            <person name="Lin D."/>
            <person name="Xu X."/>
        </authorList>
    </citation>
    <scope>NUCLEOTIDE SEQUENCE [LARGE SCALE GENOMIC DNA]</scope>
    <source>
        <strain evidence="14 16">12-86</strain>
        <strain evidence="13 15">17-84</strain>
    </source>
</reference>
<dbReference type="NCBIfam" id="TIGR02868">
    <property type="entry name" value="CydC"/>
    <property type="match status" value="1"/>
</dbReference>
<dbReference type="InterPro" id="IPR027417">
    <property type="entry name" value="P-loop_NTPase"/>
</dbReference>
<comment type="function">
    <text evidence="9">May be involved in multidrug export. Transmembrane domains (TMD) form a pore in the cell membrane and the ATP-binding domain (NBD) is responsible for energy generation.</text>
</comment>
<comment type="caution">
    <text evidence="14">The sequence shown here is derived from an EMBL/GenBank/DDBJ whole genome shotgun (WGS) entry which is preliminary data.</text>
</comment>
<evidence type="ECO:0000259" key="11">
    <source>
        <dbReference type="PROSITE" id="PS50893"/>
    </source>
</evidence>
<dbReference type="Gene3D" id="1.20.1560.10">
    <property type="entry name" value="ABC transporter type 1, transmembrane domain"/>
    <property type="match status" value="1"/>
</dbReference>
<dbReference type="InterPro" id="IPR003593">
    <property type="entry name" value="AAA+_ATPase"/>
</dbReference>
<feature type="transmembrane region" description="Helical" evidence="10">
    <location>
        <begin position="268"/>
        <end position="286"/>
    </location>
</feature>
<evidence type="ECO:0000256" key="1">
    <source>
        <dbReference type="ARBA" id="ARBA00004202"/>
    </source>
</evidence>
<keyword evidence="8 10" id="KW-0472">Membrane</keyword>
<dbReference type="PROSITE" id="PS50893">
    <property type="entry name" value="ABC_TRANSPORTER_2"/>
    <property type="match status" value="1"/>
</dbReference>
<dbReference type="PANTHER" id="PTHR24221:SF653">
    <property type="entry name" value="TRANSPORT ATP-BINDING PROTEIN CYDC"/>
    <property type="match status" value="1"/>
</dbReference>
<dbReference type="PANTHER" id="PTHR24221">
    <property type="entry name" value="ATP-BINDING CASSETTE SUB-FAMILY B"/>
    <property type="match status" value="1"/>
</dbReference>
<dbReference type="GO" id="GO:0005524">
    <property type="term" value="F:ATP binding"/>
    <property type="evidence" value="ECO:0007669"/>
    <property type="project" value="UniProtKB-KW"/>
</dbReference>
<dbReference type="Pfam" id="PF00005">
    <property type="entry name" value="ABC_tran"/>
    <property type="match status" value="1"/>
</dbReference>
<sequence>MKSQIHFRKDKDLLLAILVGVVGGLVALAMFFLSGYMVTQSALGAPLYALMVLVVSVKMFGFLRAITRYIERLLSHRTTFTMLRDVRVQFLKKLIPAVPDIYRKFNSSDLISRMVSRVEALQNIYLRVYYPPIVIGLTAIVSVITFIFISPMHSFLITLSMILTLCIVPWLSAKKARTLKRQVALHQSHFLQRFYDYKEGDDELRRFRQRDEFKTDVLQRLKQYDTMQSKERRFLSLYDYMLNIIAMISIFLSLVIGVQQIQSGHLDVVYLTSIVLMILTLFEQAVPMSNVAYYKADTDQALDEINDVISVPQSNELHSLNHADTTTPLFEINDVTFGYWNQQTPVLNNIDLTIQEGEKVAIIGPSGSGKSTLLQVMLGLYHVDQGTVKLKHQIVTDINEEDKYYKMNGMLQSQHIFDGTVRDNLFSEKEDAILKQALQSVGLGYLDLERNVTLDGENLSGGEKQRLSLARLLLRDSADIWILDEPTTALDLENTTKTMNLIEASSKTLVIATHDLDVLPRFDKIIVMIDGEIKESGSYESLLEGNGYLSQMIEINHSSKNVH</sequence>
<dbReference type="CDD" id="cd03225">
    <property type="entry name" value="ABC_cobalt_CbiO_domain1"/>
    <property type="match status" value="1"/>
</dbReference>
<feature type="transmembrane region" description="Helical" evidence="10">
    <location>
        <begin position="45"/>
        <end position="67"/>
    </location>
</feature>
<dbReference type="GO" id="GO:0034775">
    <property type="term" value="P:glutathione transmembrane transport"/>
    <property type="evidence" value="ECO:0007669"/>
    <property type="project" value="InterPro"/>
</dbReference>
<dbReference type="RefSeq" id="WP_030059125.1">
    <property type="nucleotide sequence ID" value="NZ_AP014956.1"/>
</dbReference>
<evidence type="ECO:0000313" key="16">
    <source>
        <dbReference type="Proteomes" id="UP000550736"/>
    </source>
</evidence>
<dbReference type="Proteomes" id="UP000550736">
    <property type="component" value="Unassembled WGS sequence"/>
</dbReference>
<dbReference type="Proteomes" id="UP000538955">
    <property type="component" value="Unassembled WGS sequence"/>
</dbReference>
<evidence type="ECO:0000313" key="15">
    <source>
        <dbReference type="Proteomes" id="UP000538955"/>
    </source>
</evidence>
<dbReference type="AlphaFoldDB" id="A0A7X9ZGQ7"/>
<dbReference type="InterPro" id="IPR036640">
    <property type="entry name" value="ABC1_TM_sf"/>
</dbReference>
<evidence type="ECO:0000256" key="3">
    <source>
        <dbReference type="ARBA" id="ARBA00022448"/>
    </source>
</evidence>
<evidence type="ECO:0000256" key="6">
    <source>
        <dbReference type="ARBA" id="ARBA00022840"/>
    </source>
</evidence>
<evidence type="ECO:0000313" key="14">
    <source>
        <dbReference type="EMBL" id="NMK97322.1"/>
    </source>
</evidence>
<keyword evidence="5" id="KW-0547">Nucleotide-binding</keyword>
<keyword evidence="3" id="KW-0813">Transport</keyword>
<protein>
    <submittedName>
        <fullName evidence="14">Thiol reductant ABC exporter subunit CydC</fullName>
    </submittedName>
</protein>
<keyword evidence="7 10" id="KW-1133">Transmembrane helix</keyword>
<feature type="transmembrane region" description="Helical" evidence="10">
    <location>
        <begin position="155"/>
        <end position="173"/>
    </location>
</feature>
<feature type="transmembrane region" description="Helical" evidence="10">
    <location>
        <begin position="12"/>
        <end position="33"/>
    </location>
</feature>
<feature type="transmembrane region" description="Helical" evidence="10">
    <location>
        <begin position="128"/>
        <end position="149"/>
    </location>
</feature>
<feature type="transmembrane region" description="Helical" evidence="10">
    <location>
        <begin position="237"/>
        <end position="256"/>
    </location>
</feature>
<evidence type="ECO:0000256" key="5">
    <source>
        <dbReference type="ARBA" id="ARBA00022741"/>
    </source>
</evidence>
<keyword evidence="15" id="KW-1185">Reference proteome</keyword>
<proteinExistence type="predicted"/>
<keyword evidence="4 10" id="KW-0812">Transmembrane</keyword>
<comment type="subcellular location">
    <subcellularLocation>
        <location evidence="2">Cell membrane</location>
        <topology evidence="2">Multi-pass membrane protein</topology>
    </subcellularLocation>
    <subcellularLocation>
        <location evidence="1">Cell membrane</location>
        <topology evidence="1">Peripheral membrane protein</topology>
    </subcellularLocation>
</comment>
<dbReference type="InterPro" id="IPR039421">
    <property type="entry name" value="Type_1_exporter"/>
</dbReference>
<name>A0A7X9ZGQ7_STACP</name>